<name>A0A8S5UB54_9CAUD</name>
<evidence type="ECO:0000259" key="2">
    <source>
        <dbReference type="Pfam" id="PF20378"/>
    </source>
</evidence>
<evidence type="ECO:0000256" key="1">
    <source>
        <dbReference type="SAM" id="MobiDB-lite"/>
    </source>
</evidence>
<proteinExistence type="predicted"/>
<protein>
    <submittedName>
        <fullName evidence="3">Tail assembly chaperone</fullName>
    </submittedName>
</protein>
<reference evidence="3" key="1">
    <citation type="journal article" date="2021" name="Proc. Natl. Acad. Sci. U.S.A.">
        <title>A Catalog of Tens of Thousands of Viruses from Human Metagenomes Reveals Hidden Associations with Chronic Diseases.</title>
        <authorList>
            <person name="Tisza M.J."/>
            <person name="Buck C.B."/>
        </authorList>
    </citation>
    <scope>NUCLEOTIDE SEQUENCE</scope>
    <source>
        <strain evidence="3">Ct8Cp41</strain>
    </source>
</reference>
<dbReference type="InterPro" id="IPR046655">
    <property type="entry name" value="DUF6673"/>
</dbReference>
<feature type="compositionally biased region" description="Basic and acidic residues" evidence="1">
    <location>
        <begin position="128"/>
        <end position="143"/>
    </location>
</feature>
<accession>A0A8S5UB54</accession>
<organism evidence="3">
    <name type="scientific">Siphoviridae sp. ct8Cp41</name>
    <dbReference type="NCBI Taxonomy" id="2825358"/>
    <lineage>
        <taxon>Viruses</taxon>
        <taxon>Duplodnaviria</taxon>
        <taxon>Heunggongvirae</taxon>
        <taxon>Uroviricota</taxon>
        <taxon>Caudoviricetes</taxon>
    </lineage>
</organism>
<sequence length="143" mass="16095">MDTYNINGVAVEYDTFDTVNMELFINELERVQKETEALPKNATAYMKGMCELVRDFFDTLIGEGTSDKCFGPRSNLKAIVFAYGDFVRRVAEEMASIKDIANGLPVPGAAATPTNREQRRAKERARRRAEAAERVKLRKPDAN</sequence>
<dbReference type="EMBL" id="BK016059">
    <property type="protein sequence ID" value="DAF91700.1"/>
    <property type="molecule type" value="Genomic_DNA"/>
</dbReference>
<evidence type="ECO:0000313" key="3">
    <source>
        <dbReference type="EMBL" id="DAF91700.1"/>
    </source>
</evidence>
<feature type="region of interest" description="Disordered" evidence="1">
    <location>
        <begin position="105"/>
        <end position="143"/>
    </location>
</feature>
<feature type="domain" description="DUF6673" evidence="2">
    <location>
        <begin position="6"/>
        <end position="104"/>
    </location>
</feature>
<dbReference type="Pfam" id="PF20378">
    <property type="entry name" value="DUF6673"/>
    <property type="match status" value="1"/>
</dbReference>